<dbReference type="EMBL" id="PCVK01000096">
    <property type="protein sequence ID" value="PIQ71440.1"/>
    <property type="molecule type" value="Genomic_DNA"/>
</dbReference>
<dbReference type="Gene3D" id="2.10.260.10">
    <property type="match status" value="1"/>
</dbReference>
<protein>
    <submittedName>
        <fullName evidence="2">Transcriptional regulator/antitoxin, MazE</fullName>
    </submittedName>
</protein>
<dbReference type="AlphaFoldDB" id="A0A2H0KJK3"/>
<sequence>MVTQKVIKIGNSYGVIIPIDILKSVGLKLGDEVEMEVIKDTNIIAISPKKNKNKIMKKIELNNWLNKFTKENKGLLKELAKY</sequence>
<dbReference type="InterPro" id="IPR007159">
    <property type="entry name" value="SpoVT-AbrB_dom"/>
</dbReference>
<comment type="caution">
    <text evidence="2">The sequence shown here is derived from an EMBL/GenBank/DDBJ whole genome shotgun (WGS) entry which is preliminary data.</text>
</comment>
<evidence type="ECO:0000313" key="3">
    <source>
        <dbReference type="Proteomes" id="UP000229497"/>
    </source>
</evidence>
<dbReference type="GO" id="GO:0003677">
    <property type="term" value="F:DNA binding"/>
    <property type="evidence" value="ECO:0007669"/>
    <property type="project" value="InterPro"/>
</dbReference>
<feature type="domain" description="SpoVT-AbrB" evidence="1">
    <location>
        <begin position="7"/>
        <end position="54"/>
    </location>
</feature>
<proteinExistence type="predicted"/>
<evidence type="ECO:0000313" key="2">
    <source>
        <dbReference type="EMBL" id="PIQ71440.1"/>
    </source>
</evidence>
<dbReference type="Proteomes" id="UP000229497">
    <property type="component" value="Unassembled WGS sequence"/>
</dbReference>
<dbReference type="Pfam" id="PF04014">
    <property type="entry name" value="MazE_antitoxin"/>
    <property type="match status" value="1"/>
</dbReference>
<accession>A0A2H0KJK3</accession>
<organism evidence="2 3">
    <name type="scientific">Candidatus Roizmanbacteria bacterium CG11_big_fil_rev_8_21_14_0_20_37_16</name>
    <dbReference type="NCBI Taxonomy" id="1974857"/>
    <lineage>
        <taxon>Bacteria</taxon>
        <taxon>Candidatus Roizmaniibacteriota</taxon>
    </lineage>
</organism>
<dbReference type="SUPFAM" id="SSF89447">
    <property type="entry name" value="AbrB/MazE/MraZ-like"/>
    <property type="match status" value="1"/>
</dbReference>
<dbReference type="SMART" id="SM00966">
    <property type="entry name" value="SpoVT_AbrB"/>
    <property type="match status" value="1"/>
</dbReference>
<dbReference type="InterPro" id="IPR037914">
    <property type="entry name" value="SpoVT-AbrB_sf"/>
</dbReference>
<name>A0A2H0KJK3_9BACT</name>
<reference evidence="2 3" key="1">
    <citation type="submission" date="2017-09" db="EMBL/GenBank/DDBJ databases">
        <title>Depth-based differentiation of microbial function through sediment-hosted aquifers and enrichment of novel symbionts in the deep terrestrial subsurface.</title>
        <authorList>
            <person name="Probst A.J."/>
            <person name="Ladd B."/>
            <person name="Jarett J.K."/>
            <person name="Geller-Mcgrath D.E."/>
            <person name="Sieber C.M."/>
            <person name="Emerson J.B."/>
            <person name="Anantharaman K."/>
            <person name="Thomas B.C."/>
            <person name="Malmstrom R."/>
            <person name="Stieglmeier M."/>
            <person name="Klingl A."/>
            <person name="Woyke T."/>
            <person name="Ryan C.M."/>
            <person name="Banfield J.F."/>
        </authorList>
    </citation>
    <scope>NUCLEOTIDE SEQUENCE [LARGE SCALE GENOMIC DNA]</scope>
    <source>
        <strain evidence="2">CG11_big_fil_rev_8_21_14_0_20_37_16</strain>
    </source>
</reference>
<gene>
    <name evidence="2" type="ORF">COV87_03430</name>
</gene>
<evidence type="ECO:0000259" key="1">
    <source>
        <dbReference type="SMART" id="SM00966"/>
    </source>
</evidence>